<name>A0A4U7KRS8_9BASI</name>
<feature type="domain" description="BAR" evidence="5">
    <location>
        <begin position="15"/>
        <end position="250"/>
    </location>
</feature>
<dbReference type="Gene3D" id="1.20.1270.60">
    <property type="entry name" value="Arfaptin homology (AH) domain/BAR domain"/>
    <property type="match status" value="1"/>
</dbReference>
<protein>
    <recommendedName>
        <fullName evidence="8">SH3 domain-containing protein</fullName>
    </recommendedName>
</protein>
<dbReference type="GeneID" id="40726723"/>
<dbReference type="InterPro" id="IPR036028">
    <property type="entry name" value="SH3-like_dom_sf"/>
</dbReference>
<dbReference type="KEGG" id="sgra:EX895_003828"/>
<dbReference type="OrthoDB" id="2159336at2759"/>
<evidence type="ECO:0000259" key="4">
    <source>
        <dbReference type="PROSITE" id="PS50002"/>
    </source>
</evidence>
<evidence type="ECO:0000256" key="2">
    <source>
        <dbReference type="PROSITE-ProRule" id="PRU00192"/>
    </source>
</evidence>
<dbReference type="SMART" id="SM00721">
    <property type="entry name" value="BAR"/>
    <property type="match status" value="1"/>
</dbReference>
<dbReference type="GO" id="GO:0051666">
    <property type="term" value="P:actin cortical patch localization"/>
    <property type="evidence" value="ECO:0007669"/>
    <property type="project" value="InterPro"/>
</dbReference>
<evidence type="ECO:0000256" key="3">
    <source>
        <dbReference type="SAM" id="MobiDB-lite"/>
    </source>
</evidence>
<dbReference type="PROSITE" id="PS51021">
    <property type="entry name" value="BAR"/>
    <property type="match status" value="1"/>
</dbReference>
<evidence type="ECO:0000313" key="6">
    <source>
        <dbReference type="EMBL" id="TKY87151.1"/>
    </source>
</evidence>
<dbReference type="SUPFAM" id="SSF50044">
    <property type="entry name" value="SH3-domain"/>
    <property type="match status" value="1"/>
</dbReference>
<dbReference type="InterPro" id="IPR027267">
    <property type="entry name" value="AH/BAR_dom_sf"/>
</dbReference>
<dbReference type="InterPro" id="IPR046982">
    <property type="entry name" value="BIN3/RVS161-like"/>
</dbReference>
<evidence type="ECO:0000313" key="7">
    <source>
        <dbReference type="Proteomes" id="UP000306050"/>
    </source>
</evidence>
<sequence length="415" mass="45891">MKGLAKAMKRTPHLMTSRIGMAAKSSDPAFDSLNQRFTNLEKLTEKLLKDSSTFRDAVKNMLLSGAAFGHHFDTLFQPIGSEYDLERKHPNAQATMTNLAHYGQLMEELKETLTPEIELIESRVISPTKDFQTVIKAIRKNITKRDHKLVDFDRHNNAYSKLRDKKEKSLKDEQNLFKVEQEYETAAADYEYYNNALKEELPRFFELASAFMTPLFHSFYYMQLNVFYLTMERLQSFAEGKYDLSNNSIAVVEDSYMAQLTDAADRLENLSIRRGAVPSAKILAQNRASVGSAGGLSPSGSRLSGLSAGAPSRSGSLGHTAPPAYSSTTSNAASAAVAGKRAPPPPPTKPKPGAALAKSYVVALYDYTATADGDLTFKAGDRIEVTERTASTDDWWTGVVNGHQGVFPGNYVREE</sequence>
<dbReference type="GO" id="GO:1990528">
    <property type="term" value="C:Rvs161p-Rvs167p complex"/>
    <property type="evidence" value="ECO:0007669"/>
    <property type="project" value="TreeGrafter"/>
</dbReference>
<dbReference type="InterPro" id="IPR004148">
    <property type="entry name" value="BAR_dom"/>
</dbReference>
<dbReference type="EMBL" id="SRRM01000014">
    <property type="protein sequence ID" value="TKY87151.1"/>
    <property type="molecule type" value="Genomic_DNA"/>
</dbReference>
<dbReference type="GO" id="GO:0097320">
    <property type="term" value="P:plasma membrane tubulation"/>
    <property type="evidence" value="ECO:0007669"/>
    <property type="project" value="TreeGrafter"/>
</dbReference>
<evidence type="ECO:0000259" key="5">
    <source>
        <dbReference type="PROSITE" id="PS51021"/>
    </source>
</evidence>
<evidence type="ECO:0008006" key="8">
    <source>
        <dbReference type="Google" id="ProtNLM"/>
    </source>
</evidence>
<proteinExistence type="predicted"/>
<dbReference type="CDD" id="cd07599">
    <property type="entry name" value="BAR_Rvs167p"/>
    <property type="match status" value="1"/>
</dbReference>
<keyword evidence="1 2" id="KW-0728">SH3 domain</keyword>
<dbReference type="FunFam" id="1.20.1270.60:FF:000048">
    <property type="entry name" value="BAR adaptor protein RVS167"/>
    <property type="match status" value="1"/>
</dbReference>
<feature type="compositionally biased region" description="Low complexity" evidence="3">
    <location>
        <begin position="320"/>
        <end position="341"/>
    </location>
</feature>
<evidence type="ECO:0000256" key="1">
    <source>
        <dbReference type="ARBA" id="ARBA00022443"/>
    </source>
</evidence>
<dbReference type="GO" id="GO:0043332">
    <property type="term" value="C:mating projection tip"/>
    <property type="evidence" value="ECO:0007669"/>
    <property type="project" value="TreeGrafter"/>
</dbReference>
<dbReference type="InterPro" id="IPR001452">
    <property type="entry name" value="SH3_domain"/>
</dbReference>
<comment type="caution">
    <text evidence="6">The sequence shown here is derived from an EMBL/GenBank/DDBJ whole genome shotgun (WGS) entry which is preliminary data.</text>
</comment>
<feature type="compositionally biased region" description="Low complexity" evidence="3">
    <location>
        <begin position="291"/>
        <end position="312"/>
    </location>
</feature>
<dbReference type="Proteomes" id="UP000306050">
    <property type="component" value="Chromosome SGRAM_22"/>
</dbReference>
<dbReference type="PRINTS" id="PR00452">
    <property type="entry name" value="SH3DOMAIN"/>
</dbReference>
<keyword evidence="7" id="KW-1185">Reference proteome</keyword>
<dbReference type="AlphaFoldDB" id="A0A4U7KRS8"/>
<feature type="domain" description="SH3" evidence="4">
    <location>
        <begin position="356"/>
        <end position="415"/>
    </location>
</feature>
<dbReference type="GO" id="GO:0031097">
    <property type="term" value="C:medial cortex"/>
    <property type="evidence" value="ECO:0007669"/>
    <property type="project" value="TreeGrafter"/>
</dbReference>
<dbReference type="SMART" id="SM00326">
    <property type="entry name" value="SH3"/>
    <property type="match status" value="1"/>
</dbReference>
<feature type="region of interest" description="Disordered" evidence="3">
    <location>
        <begin position="291"/>
        <end position="353"/>
    </location>
</feature>
<dbReference type="PROSITE" id="PS50002">
    <property type="entry name" value="SH3"/>
    <property type="match status" value="1"/>
</dbReference>
<dbReference type="RefSeq" id="XP_029739136.1">
    <property type="nucleotide sequence ID" value="XM_029884426.1"/>
</dbReference>
<dbReference type="GO" id="GO:0006897">
    <property type="term" value="P:endocytosis"/>
    <property type="evidence" value="ECO:0007669"/>
    <property type="project" value="InterPro"/>
</dbReference>
<organism evidence="6 7">
    <name type="scientific">Sporisorium graminicola</name>
    <dbReference type="NCBI Taxonomy" id="280036"/>
    <lineage>
        <taxon>Eukaryota</taxon>
        <taxon>Fungi</taxon>
        <taxon>Dikarya</taxon>
        <taxon>Basidiomycota</taxon>
        <taxon>Ustilaginomycotina</taxon>
        <taxon>Ustilaginomycetes</taxon>
        <taxon>Ustilaginales</taxon>
        <taxon>Ustilaginaceae</taxon>
        <taxon>Sporisorium</taxon>
    </lineage>
</organism>
<dbReference type="Pfam" id="PF00018">
    <property type="entry name" value="SH3_1"/>
    <property type="match status" value="1"/>
</dbReference>
<dbReference type="Pfam" id="PF03114">
    <property type="entry name" value="BAR"/>
    <property type="match status" value="1"/>
</dbReference>
<accession>A0A4U7KRS8</accession>
<dbReference type="GO" id="GO:0030479">
    <property type="term" value="C:actin cortical patch"/>
    <property type="evidence" value="ECO:0007669"/>
    <property type="project" value="TreeGrafter"/>
</dbReference>
<dbReference type="FunFam" id="2.30.30.40:FF:000100">
    <property type="entry name" value="SH3 domain-containing YSC84-like protein 1"/>
    <property type="match status" value="1"/>
</dbReference>
<dbReference type="GO" id="GO:0008289">
    <property type="term" value="F:lipid binding"/>
    <property type="evidence" value="ECO:0007669"/>
    <property type="project" value="TreeGrafter"/>
</dbReference>
<dbReference type="PANTHER" id="PTHR47174:SF1">
    <property type="entry name" value="REDUCED VIABILITY UPON STARVATION PROTEIN 167"/>
    <property type="match status" value="1"/>
</dbReference>
<dbReference type="PANTHER" id="PTHR47174">
    <property type="entry name" value="BRIDGING INTEGRATOR 3"/>
    <property type="match status" value="1"/>
</dbReference>
<gene>
    <name evidence="6" type="ORF">EX895_003828</name>
</gene>
<reference evidence="6 7" key="1">
    <citation type="submission" date="2019-05" db="EMBL/GenBank/DDBJ databases">
        <title>Sporisorium graminicola CBS 10092 draft sequencing and annotation.</title>
        <authorList>
            <person name="Solano-Gonzalez S."/>
            <person name="Caddick M.X."/>
            <person name="Darby A."/>
        </authorList>
    </citation>
    <scope>NUCLEOTIDE SEQUENCE [LARGE SCALE GENOMIC DNA]</scope>
    <source>
        <strain evidence="6 7">CBS 10092</strain>
    </source>
</reference>
<dbReference type="Gene3D" id="2.30.30.40">
    <property type="entry name" value="SH3 Domains"/>
    <property type="match status" value="1"/>
</dbReference>
<dbReference type="SUPFAM" id="SSF103657">
    <property type="entry name" value="BAR/IMD domain-like"/>
    <property type="match status" value="1"/>
</dbReference>